<dbReference type="Gene3D" id="2.60.120.10">
    <property type="entry name" value="Jelly Rolls"/>
    <property type="match status" value="1"/>
</dbReference>
<dbReference type="GeneID" id="89977741"/>
<keyword evidence="3" id="KW-1185">Reference proteome</keyword>
<feature type="domain" description="Cupin type-2" evidence="1">
    <location>
        <begin position="80"/>
        <end position="140"/>
    </location>
</feature>
<dbReference type="InterPro" id="IPR013096">
    <property type="entry name" value="Cupin_2"/>
</dbReference>
<dbReference type="AlphaFoldDB" id="A0AAV9NMD0"/>
<organism evidence="2 3">
    <name type="scientific">Exophiala bonariae</name>
    <dbReference type="NCBI Taxonomy" id="1690606"/>
    <lineage>
        <taxon>Eukaryota</taxon>
        <taxon>Fungi</taxon>
        <taxon>Dikarya</taxon>
        <taxon>Ascomycota</taxon>
        <taxon>Pezizomycotina</taxon>
        <taxon>Eurotiomycetes</taxon>
        <taxon>Chaetothyriomycetidae</taxon>
        <taxon>Chaetothyriales</taxon>
        <taxon>Herpotrichiellaceae</taxon>
        <taxon>Exophiala</taxon>
    </lineage>
</organism>
<dbReference type="EMBL" id="JAVRRD010000004">
    <property type="protein sequence ID" value="KAK5059700.1"/>
    <property type="molecule type" value="Genomic_DNA"/>
</dbReference>
<dbReference type="RefSeq" id="XP_064709521.1">
    <property type="nucleotide sequence ID" value="XM_064853122.1"/>
</dbReference>
<evidence type="ECO:0000259" key="1">
    <source>
        <dbReference type="Pfam" id="PF07883"/>
    </source>
</evidence>
<name>A0AAV9NMD0_9EURO</name>
<dbReference type="PANTHER" id="PTHR36156:SF2">
    <property type="entry name" value="CUPIN TYPE-2 DOMAIN-CONTAINING PROTEIN"/>
    <property type="match status" value="1"/>
</dbReference>
<gene>
    <name evidence="2" type="ORF">LTR84_009583</name>
</gene>
<dbReference type="Pfam" id="PF07883">
    <property type="entry name" value="Cupin_2"/>
    <property type="match status" value="1"/>
</dbReference>
<sequence>MGIETGSKVRRIVTTHNDLKSGLLLEDEQELIAGFASNARTIWQHEKYPAELATKDAAEGKVHIYASGSLIRVVDFPANSQGHNHRTLSLDYGIILDGEMELVLEDGSRSIARAGDIVVQQATIHQWNNLSDRAARVVFVLMPSVAPEKDGRELGEEGYPENIRPTWRKDW</sequence>
<dbReference type="SUPFAM" id="SSF51182">
    <property type="entry name" value="RmlC-like cupins"/>
    <property type="match status" value="1"/>
</dbReference>
<dbReference type="InterPro" id="IPR011051">
    <property type="entry name" value="RmlC_Cupin_sf"/>
</dbReference>
<accession>A0AAV9NMD0</accession>
<evidence type="ECO:0000313" key="3">
    <source>
        <dbReference type="Proteomes" id="UP001358417"/>
    </source>
</evidence>
<dbReference type="InterPro" id="IPR047142">
    <property type="entry name" value="OryJ/VirC-like"/>
</dbReference>
<dbReference type="InterPro" id="IPR014710">
    <property type="entry name" value="RmlC-like_jellyroll"/>
</dbReference>
<dbReference type="Proteomes" id="UP001358417">
    <property type="component" value="Unassembled WGS sequence"/>
</dbReference>
<dbReference type="PANTHER" id="PTHR36156">
    <property type="entry name" value="SLR2101 PROTEIN"/>
    <property type="match status" value="1"/>
</dbReference>
<comment type="caution">
    <text evidence="2">The sequence shown here is derived from an EMBL/GenBank/DDBJ whole genome shotgun (WGS) entry which is preliminary data.</text>
</comment>
<evidence type="ECO:0000313" key="2">
    <source>
        <dbReference type="EMBL" id="KAK5059700.1"/>
    </source>
</evidence>
<proteinExistence type="predicted"/>
<reference evidence="2 3" key="1">
    <citation type="submission" date="2023-08" db="EMBL/GenBank/DDBJ databases">
        <title>Black Yeasts Isolated from many extreme environments.</title>
        <authorList>
            <person name="Coleine C."/>
            <person name="Stajich J.E."/>
            <person name="Selbmann L."/>
        </authorList>
    </citation>
    <scope>NUCLEOTIDE SEQUENCE [LARGE SCALE GENOMIC DNA]</scope>
    <source>
        <strain evidence="2 3">CCFEE 5792</strain>
    </source>
</reference>
<dbReference type="CDD" id="cd02231">
    <property type="entry name" value="cupin_BLL6423-like"/>
    <property type="match status" value="1"/>
</dbReference>
<protein>
    <recommendedName>
        <fullName evidence="1">Cupin type-2 domain-containing protein</fullName>
    </recommendedName>
</protein>